<evidence type="ECO:0000256" key="1">
    <source>
        <dbReference type="ARBA" id="ARBA00013169"/>
    </source>
</evidence>
<dbReference type="InterPro" id="IPR029033">
    <property type="entry name" value="His_PPase_superfam"/>
</dbReference>
<keyword evidence="4 11" id="KW-0067">ATP-binding</keyword>
<organism evidence="15 16">
    <name type="scientific">candidate division WS6 bacterium OLB21</name>
    <dbReference type="NCBI Taxonomy" id="1617427"/>
    <lineage>
        <taxon>Bacteria</taxon>
        <taxon>Candidatus Dojkabacteria</taxon>
    </lineage>
</organism>
<evidence type="ECO:0000256" key="5">
    <source>
        <dbReference type="ARBA" id="ARBA00022917"/>
    </source>
</evidence>
<dbReference type="SUPFAM" id="SSF50677">
    <property type="entry name" value="ValRS/IleRS/LeuRS editing domain"/>
    <property type="match status" value="1"/>
</dbReference>
<evidence type="ECO:0000256" key="9">
    <source>
        <dbReference type="PIRSR" id="PIRSR613078-1"/>
    </source>
</evidence>
<dbReference type="InterPro" id="IPR033705">
    <property type="entry name" value="Anticodon_Ia_Val"/>
</dbReference>
<evidence type="ECO:0000259" key="14">
    <source>
        <dbReference type="Pfam" id="PF09334"/>
    </source>
</evidence>
<gene>
    <name evidence="15" type="primary">valS</name>
    <name evidence="15" type="ORF">UZ20_WS6002000663</name>
</gene>
<dbReference type="Gene3D" id="3.40.50.1240">
    <property type="entry name" value="Phosphoglycerate mutase-like"/>
    <property type="match status" value="1"/>
</dbReference>
<evidence type="ECO:0000256" key="10">
    <source>
        <dbReference type="PIRSR" id="PIRSR613078-2"/>
    </source>
</evidence>
<dbReference type="SUPFAM" id="SSF47323">
    <property type="entry name" value="Anticodon-binding domain of a subclass of class I aminoacyl-tRNA synthetases"/>
    <property type="match status" value="1"/>
</dbReference>
<dbReference type="InterPro" id="IPR013155">
    <property type="entry name" value="M/V/L/I-tRNA-synth_anticd-bd"/>
</dbReference>
<keyword evidence="3 11" id="KW-0547">Nucleotide-binding</keyword>
<dbReference type="GO" id="GO:0005829">
    <property type="term" value="C:cytosol"/>
    <property type="evidence" value="ECO:0007669"/>
    <property type="project" value="TreeGrafter"/>
</dbReference>
<dbReference type="GO" id="GO:0005524">
    <property type="term" value="F:ATP binding"/>
    <property type="evidence" value="ECO:0007669"/>
    <property type="project" value="UniProtKB-KW"/>
</dbReference>
<dbReference type="CDD" id="cd07067">
    <property type="entry name" value="HP_PGM_like"/>
    <property type="match status" value="1"/>
</dbReference>
<keyword evidence="5 11" id="KW-0648">Protein biosynthesis</keyword>
<protein>
    <recommendedName>
        <fullName evidence="1">valine--tRNA ligase</fullName>
        <ecNumber evidence="1">6.1.1.9</ecNumber>
    </recommendedName>
    <alternativeName>
        <fullName evidence="7">Valyl-tRNA synthetase</fullName>
    </alternativeName>
</protein>
<sequence>MLTKGPYEATITEESILNYWLENKFFKPEYHPEKGLQTEAEMRADQRDPFTIVNPPPNAYMRPHIGNVSGYAYQDVLLRYNRLLGKKVLGQPGKDHAGIQGEVVVEKIFLENKKKSKQDLGREKFYKASYAHFQKLMPMVMADEKRIGLSSDYERNLFTLDPRVVNTILNTFVSLYSDGMVYKGVRIVNWDPVAKTTLADIDTERVERETELVYIKYPLKQEIDGINHITVATTRAETMLGDTAVIVNPKDERYKKLIGAIVVLPLTNREIPIITSERVESEFGTGAVKLTPAHSYDDYVMMNEWNSVAKENEKIGYINVINKQAKMYGPIPERYNGLSTEEARSKVLVDLEEQGLIEKKEAHTQSVMVGERSKAVIEQIMSSQWFIDVERLKQPAIEAVKSGKIQIHPKYMTKKYLTWMENLHDWPVSRSLWWGYRIPVWYKGELSEDIDEKGQVVETVGGEKVENINDAVNKGLAKIQIDPPGTTFAVIRHGATEHNQEHRLTGRIDTPLSESGIKECEIYANNLQESFDLIISSPQKRAFQTAEIIAAKQNSKPNIITDERLRERDFGIAEGKNWEELIAENPELAKSNSPLFQPELPEAETITEVESRVEDWIKETAEKYTGKKILVVTHAGVYRVIRRQLGGMNADESRTDIANLQMERYHIKEEGWIQDEDVFDTWFSSGQWPYATLRANNINDCFFPTDVMETGHDILELWVSRMIMLSLYTENKIPFKHVYLHGLVKAPDGQKMSKSKGNVIAPEEIITKYGADSLRLLYVVGNRAGSSYPVSYEKLEGYKRFLNKIWNAAKFVLSNLEDLNIDHLANTDIKNLNLAETDRTMLDHMNLLIADTTRRLDNFNLGIAAQELYDSFWHTFADIYLEEVKMRLYTKDKNGNPINTSEQEKQSRFAAQWTLYNCFREYLILLHPFIPFISERIWQDLPKTDKESKTIMYSRWPQR</sequence>
<dbReference type="EMBL" id="JYPD01000021">
    <property type="protein sequence ID" value="KXK08951.1"/>
    <property type="molecule type" value="Genomic_DNA"/>
</dbReference>
<dbReference type="GO" id="GO:0006438">
    <property type="term" value="P:valyl-tRNA aminoacylation"/>
    <property type="evidence" value="ECO:0007669"/>
    <property type="project" value="InterPro"/>
</dbReference>
<dbReference type="SUPFAM" id="SSF53254">
    <property type="entry name" value="Phosphoglycerate mutase-like"/>
    <property type="match status" value="1"/>
</dbReference>
<dbReference type="GO" id="GO:0002161">
    <property type="term" value="F:aminoacyl-tRNA deacylase activity"/>
    <property type="evidence" value="ECO:0007669"/>
    <property type="project" value="InterPro"/>
</dbReference>
<dbReference type="Gene3D" id="1.10.730.10">
    <property type="entry name" value="Isoleucyl-tRNA Synthetase, Domain 1"/>
    <property type="match status" value="1"/>
</dbReference>
<dbReference type="PANTHER" id="PTHR11946:SF93">
    <property type="entry name" value="VALINE--TRNA LIGASE, CHLOROPLASTIC_MITOCHONDRIAL 2"/>
    <property type="match status" value="1"/>
</dbReference>
<evidence type="ECO:0000313" key="16">
    <source>
        <dbReference type="Proteomes" id="UP000070449"/>
    </source>
</evidence>
<evidence type="ECO:0000313" key="15">
    <source>
        <dbReference type="EMBL" id="KXK08951.1"/>
    </source>
</evidence>
<comment type="similarity">
    <text evidence="11">Belongs to the class-I aminoacyl-tRNA synthetase family.</text>
</comment>
<comment type="catalytic activity">
    <reaction evidence="8">
        <text>tRNA(Val) + L-valine + ATP = L-valyl-tRNA(Val) + AMP + diphosphate</text>
        <dbReference type="Rhea" id="RHEA:10704"/>
        <dbReference type="Rhea" id="RHEA-COMP:9672"/>
        <dbReference type="Rhea" id="RHEA-COMP:9708"/>
        <dbReference type="ChEBI" id="CHEBI:30616"/>
        <dbReference type="ChEBI" id="CHEBI:33019"/>
        <dbReference type="ChEBI" id="CHEBI:57762"/>
        <dbReference type="ChEBI" id="CHEBI:78442"/>
        <dbReference type="ChEBI" id="CHEBI:78537"/>
        <dbReference type="ChEBI" id="CHEBI:456215"/>
        <dbReference type="EC" id="6.1.1.9"/>
    </reaction>
</comment>
<evidence type="ECO:0000256" key="3">
    <source>
        <dbReference type="ARBA" id="ARBA00022741"/>
    </source>
</evidence>
<feature type="binding site" evidence="10">
    <location>
        <begin position="505"/>
        <end position="506"/>
    </location>
    <ligand>
        <name>substrate</name>
    </ligand>
</feature>
<dbReference type="PANTHER" id="PTHR11946">
    <property type="entry name" value="VALYL-TRNA SYNTHETASES"/>
    <property type="match status" value="1"/>
</dbReference>
<accession>A0A136KHP0</accession>
<name>A0A136KHP0_9BACT</name>
<evidence type="ECO:0000259" key="13">
    <source>
        <dbReference type="Pfam" id="PF08264"/>
    </source>
</evidence>
<proteinExistence type="inferred from homology"/>
<dbReference type="InterPro" id="IPR014729">
    <property type="entry name" value="Rossmann-like_a/b/a_fold"/>
</dbReference>
<dbReference type="InterPro" id="IPR002303">
    <property type="entry name" value="Valyl-tRNA_ligase"/>
</dbReference>
<evidence type="ECO:0000256" key="11">
    <source>
        <dbReference type="RuleBase" id="RU363039"/>
    </source>
</evidence>
<feature type="active site" description="Tele-phosphohistidine intermediate" evidence="9">
    <location>
        <position position="493"/>
    </location>
</feature>
<dbReference type="InterPro" id="IPR009080">
    <property type="entry name" value="tRNAsynth_Ia_anticodon-bd"/>
</dbReference>
<dbReference type="InterPro" id="IPR009008">
    <property type="entry name" value="Val/Leu/Ile-tRNA-synth_edit"/>
</dbReference>
<dbReference type="Pfam" id="PF09334">
    <property type="entry name" value="tRNA-synt_1g"/>
    <property type="match status" value="1"/>
</dbReference>
<evidence type="ECO:0000256" key="2">
    <source>
        <dbReference type="ARBA" id="ARBA00022598"/>
    </source>
</evidence>
<comment type="caution">
    <text evidence="15">The sequence shown here is derived from an EMBL/GenBank/DDBJ whole genome shotgun (WGS) entry which is preliminary data.</text>
</comment>
<dbReference type="Pfam" id="PF08264">
    <property type="entry name" value="Anticodon_1"/>
    <property type="match status" value="1"/>
</dbReference>
<feature type="domain" description="Methionyl/Valyl/Leucyl/Isoleucyl-tRNA synthetase anticodon-binding" evidence="13">
    <location>
        <begin position="838"/>
        <end position="958"/>
    </location>
</feature>
<dbReference type="Pfam" id="PF00133">
    <property type="entry name" value="tRNA-synt_1"/>
    <property type="match status" value="1"/>
</dbReference>
<dbReference type="SUPFAM" id="SSF52374">
    <property type="entry name" value="Nucleotidylyl transferase"/>
    <property type="match status" value="1"/>
</dbReference>
<dbReference type="Pfam" id="PF00300">
    <property type="entry name" value="His_Phos_1"/>
    <property type="match status" value="1"/>
</dbReference>
<dbReference type="PATRIC" id="fig|1617427.3.peg.693"/>
<evidence type="ECO:0000259" key="12">
    <source>
        <dbReference type="Pfam" id="PF00133"/>
    </source>
</evidence>
<feature type="binding site" evidence="10">
    <location>
        <begin position="492"/>
        <end position="499"/>
    </location>
    <ligand>
        <name>substrate</name>
    </ligand>
</feature>
<dbReference type="GO" id="GO:0004832">
    <property type="term" value="F:valine-tRNA ligase activity"/>
    <property type="evidence" value="ECO:0007669"/>
    <property type="project" value="UniProtKB-EC"/>
</dbReference>
<dbReference type="Proteomes" id="UP000070449">
    <property type="component" value="Unassembled WGS sequence"/>
</dbReference>
<feature type="domain" description="Methionyl/Leucyl tRNA synthetase" evidence="14">
    <location>
        <begin position="736"/>
        <end position="781"/>
    </location>
</feature>
<keyword evidence="2 11" id="KW-0436">Ligase</keyword>
<dbReference type="EC" id="6.1.1.9" evidence="1"/>
<dbReference type="STRING" id="1617427.UZ20_WS6002000663"/>
<dbReference type="InterPro" id="IPR002300">
    <property type="entry name" value="aa-tRNA-synth_Ia"/>
</dbReference>
<dbReference type="Gene3D" id="3.40.50.620">
    <property type="entry name" value="HUPs"/>
    <property type="match status" value="2"/>
</dbReference>
<dbReference type="InterPro" id="IPR015413">
    <property type="entry name" value="Methionyl/Leucyl_tRNA_Synth"/>
</dbReference>
<dbReference type="InterPro" id="IPR013078">
    <property type="entry name" value="His_Pase_superF_clade-1"/>
</dbReference>
<dbReference type="SMART" id="SM00855">
    <property type="entry name" value="PGAM"/>
    <property type="match status" value="1"/>
</dbReference>
<dbReference type="PRINTS" id="PR00986">
    <property type="entry name" value="TRNASYNTHVAL"/>
</dbReference>
<evidence type="ECO:0000256" key="6">
    <source>
        <dbReference type="ARBA" id="ARBA00023146"/>
    </source>
</evidence>
<keyword evidence="6 11" id="KW-0030">Aminoacyl-tRNA synthetase</keyword>
<dbReference type="CDD" id="cd07962">
    <property type="entry name" value="Anticodon_Ia_Val"/>
    <property type="match status" value="1"/>
</dbReference>
<evidence type="ECO:0000256" key="7">
    <source>
        <dbReference type="ARBA" id="ARBA00029936"/>
    </source>
</evidence>
<dbReference type="AlphaFoldDB" id="A0A136KHP0"/>
<evidence type="ECO:0000256" key="4">
    <source>
        <dbReference type="ARBA" id="ARBA00022840"/>
    </source>
</evidence>
<reference evidence="15 16" key="1">
    <citation type="submission" date="2015-02" db="EMBL/GenBank/DDBJ databases">
        <title>Improved understanding of the partial-nitritation anammox process through 23 genomes representing the majority of the microbial community.</title>
        <authorList>
            <person name="Speth D.R."/>
            <person name="In T Zandt M."/>
            <person name="Guerrero Cruz S."/>
            <person name="Jetten M.S."/>
            <person name="Dutilh B.E."/>
        </authorList>
    </citation>
    <scope>NUCLEOTIDE SEQUENCE [LARGE SCALE GENOMIC DNA]</scope>
    <source>
        <strain evidence="15">OLB21</strain>
    </source>
</reference>
<feature type="active site" description="Proton donor/acceptor" evidence="9">
    <location>
        <position position="567"/>
    </location>
</feature>
<feature type="binding site" evidence="10">
    <location>
        <position position="541"/>
    </location>
    <ligand>
        <name>substrate</name>
    </ligand>
</feature>
<evidence type="ECO:0000256" key="8">
    <source>
        <dbReference type="ARBA" id="ARBA00047552"/>
    </source>
</evidence>
<feature type="domain" description="Aminoacyl-tRNA synthetase class Ia" evidence="12">
    <location>
        <begin position="18"/>
        <end position="471"/>
    </location>
</feature>